<evidence type="ECO:0000259" key="1">
    <source>
        <dbReference type="Pfam" id="PF11706"/>
    </source>
</evidence>
<gene>
    <name evidence="2" type="ORF">ACFOZ4_31050</name>
</gene>
<dbReference type="PANTHER" id="PTHR35525">
    <property type="entry name" value="BLL6575 PROTEIN"/>
    <property type="match status" value="1"/>
</dbReference>
<accession>A0ABV8LVK2</accession>
<dbReference type="PANTHER" id="PTHR35525:SF3">
    <property type="entry name" value="BLL6575 PROTEIN"/>
    <property type="match status" value="1"/>
</dbReference>
<dbReference type="Proteomes" id="UP001595816">
    <property type="component" value="Unassembled WGS sequence"/>
</dbReference>
<dbReference type="Pfam" id="PF07336">
    <property type="entry name" value="ABATE"/>
    <property type="match status" value="1"/>
</dbReference>
<evidence type="ECO:0000313" key="2">
    <source>
        <dbReference type="EMBL" id="MFC4135071.1"/>
    </source>
</evidence>
<reference evidence="3" key="1">
    <citation type="journal article" date="2019" name="Int. J. Syst. Evol. Microbiol.">
        <title>The Global Catalogue of Microorganisms (GCM) 10K type strain sequencing project: providing services to taxonomists for standard genome sequencing and annotation.</title>
        <authorList>
            <consortium name="The Broad Institute Genomics Platform"/>
            <consortium name="The Broad Institute Genome Sequencing Center for Infectious Disease"/>
            <person name="Wu L."/>
            <person name="Ma J."/>
        </authorList>
    </citation>
    <scope>NUCLEOTIDE SEQUENCE [LARGE SCALE GENOMIC DNA]</scope>
    <source>
        <strain evidence="3">CGMCC 4.7289</strain>
    </source>
</reference>
<dbReference type="Gene3D" id="1.10.3300.10">
    <property type="entry name" value="Jann2411-like domain"/>
    <property type="match status" value="1"/>
</dbReference>
<dbReference type="InterPro" id="IPR021005">
    <property type="entry name" value="Znf_CGNR"/>
</dbReference>
<dbReference type="RefSeq" id="WP_253762916.1">
    <property type="nucleotide sequence ID" value="NZ_JAMZDZ010000001.1"/>
</dbReference>
<dbReference type="EMBL" id="JBHSAY010000020">
    <property type="protein sequence ID" value="MFC4135071.1"/>
    <property type="molecule type" value="Genomic_DNA"/>
</dbReference>
<sequence length="199" mass="22035">MQVRAHDFQPRDLVAGDVVLDFVNTVTARDTEPIDWLDDYAALLSWSVLADLPPDAVARLASEAVAHPRRAAHALAGAKVLREALWELLRHDQAEDAVARLTESWRSATTAAVLTGSAGRLEPTARVENSGLAYPEHFVALRAVRLLETLPSVRLRVCGGRHCGWLFLDTSKAGRRRWCDMATCGNAEKTRRHRSVLRP</sequence>
<proteinExistence type="predicted"/>
<dbReference type="SUPFAM" id="SSF160904">
    <property type="entry name" value="Jann2411-like"/>
    <property type="match status" value="1"/>
</dbReference>
<dbReference type="InterPro" id="IPR023286">
    <property type="entry name" value="ABATE_dom_sf"/>
</dbReference>
<dbReference type="Pfam" id="PF11706">
    <property type="entry name" value="zf-CGNR"/>
    <property type="match status" value="1"/>
</dbReference>
<organism evidence="2 3">
    <name type="scientific">Hamadaea flava</name>
    <dbReference type="NCBI Taxonomy" id="1742688"/>
    <lineage>
        <taxon>Bacteria</taxon>
        <taxon>Bacillati</taxon>
        <taxon>Actinomycetota</taxon>
        <taxon>Actinomycetes</taxon>
        <taxon>Micromonosporales</taxon>
        <taxon>Micromonosporaceae</taxon>
        <taxon>Hamadaea</taxon>
    </lineage>
</organism>
<evidence type="ECO:0000313" key="3">
    <source>
        <dbReference type="Proteomes" id="UP001595816"/>
    </source>
</evidence>
<protein>
    <submittedName>
        <fullName evidence="2">CGNR zinc finger domain-containing protein</fullName>
    </submittedName>
</protein>
<keyword evidence="3" id="KW-1185">Reference proteome</keyword>
<comment type="caution">
    <text evidence="2">The sequence shown here is derived from an EMBL/GenBank/DDBJ whole genome shotgun (WGS) entry which is preliminary data.</text>
</comment>
<name>A0ABV8LVK2_9ACTN</name>
<dbReference type="InterPro" id="IPR010852">
    <property type="entry name" value="ABATE"/>
</dbReference>
<feature type="domain" description="Zinc finger CGNR" evidence="1">
    <location>
        <begin position="154"/>
        <end position="194"/>
    </location>
</feature>